<keyword evidence="6" id="KW-1185">Reference proteome</keyword>
<evidence type="ECO:0000313" key="5">
    <source>
        <dbReference type="EMBL" id="GHE19137.1"/>
    </source>
</evidence>
<evidence type="ECO:0000313" key="6">
    <source>
        <dbReference type="Proteomes" id="UP000597341"/>
    </source>
</evidence>
<sequence>MSGATPAPELPSSAERHPSTRLLRRLRRPAAALVRRRWPVEVHHAGRVPDAGGVVLAANHVGAIDGPLLAVFAPRPVHALTKEEMFAGRLAGLLHASGQIPLDRFNPDPGAIRTSLRVLRDGGVVGIFPEGTRGDGQLHRFHHGAAYLALVTGVPVVPVTMIGTRPAGGGTNALPVRGERIDIVVGRPWRTTQQPWPRTREHVAATSVLLRGHMLSELATALADTRRSLPGPLPAGQSEDDPDTGLVEPSREL</sequence>
<organism evidence="5 6">
    <name type="scientific">Nocardioides flavus</name>
    <name type="common">ex Wang et al. 2016</name>
    <dbReference type="NCBI Taxonomy" id="2058780"/>
    <lineage>
        <taxon>Bacteria</taxon>
        <taxon>Bacillati</taxon>
        <taxon>Actinomycetota</taxon>
        <taxon>Actinomycetes</taxon>
        <taxon>Propionibacteriales</taxon>
        <taxon>Nocardioidaceae</taxon>
        <taxon>Nocardioides</taxon>
    </lineage>
</organism>
<feature type="region of interest" description="Disordered" evidence="3">
    <location>
        <begin position="226"/>
        <end position="253"/>
    </location>
</feature>
<proteinExistence type="predicted"/>
<evidence type="ECO:0000256" key="2">
    <source>
        <dbReference type="ARBA" id="ARBA00023315"/>
    </source>
</evidence>
<dbReference type="GO" id="GO:0016746">
    <property type="term" value="F:acyltransferase activity"/>
    <property type="evidence" value="ECO:0007669"/>
    <property type="project" value="UniProtKB-KW"/>
</dbReference>
<dbReference type="RefSeq" id="WP_191281020.1">
    <property type="nucleotide sequence ID" value="NZ_BNAD01000018.1"/>
</dbReference>
<evidence type="ECO:0000259" key="4">
    <source>
        <dbReference type="SMART" id="SM00563"/>
    </source>
</evidence>
<feature type="domain" description="Phospholipid/glycerol acyltransferase" evidence="4">
    <location>
        <begin position="54"/>
        <end position="164"/>
    </location>
</feature>
<gene>
    <name evidence="5" type="ORF">GCM10011376_37470</name>
</gene>
<evidence type="ECO:0000256" key="3">
    <source>
        <dbReference type="SAM" id="MobiDB-lite"/>
    </source>
</evidence>
<dbReference type="InterPro" id="IPR002123">
    <property type="entry name" value="Plipid/glycerol_acylTrfase"/>
</dbReference>
<comment type="caution">
    <text evidence="5">The sequence shown here is derived from an EMBL/GenBank/DDBJ whole genome shotgun (WGS) entry which is preliminary data.</text>
</comment>
<reference evidence="6" key="1">
    <citation type="journal article" date="2019" name="Int. J. Syst. Evol. Microbiol.">
        <title>The Global Catalogue of Microorganisms (GCM) 10K type strain sequencing project: providing services to taxonomists for standard genome sequencing and annotation.</title>
        <authorList>
            <consortium name="The Broad Institute Genomics Platform"/>
            <consortium name="The Broad Institute Genome Sequencing Center for Infectious Disease"/>
            <person name="Wu L."/>
            <person name="Ma J."/>
        </authorList>
    </citation>
    <scope>NUCLEOTIDE SEQUENCE [LARGE SCALE GENOMIC DNA]</scope>
    <source>
        <strain evidence="6">CGMCC 1.12791</strain>
    </source>
</reference>
<dbReference type="CDD" id="cd07989">
    <property type="entry name" value="LPLAT_AGPAT-like"/>
    <property type="match status" value="1"/>
</dbReference>
<dbReference type="Pfam" id="PF01553">
    <property type="entry name" value="Acyltransferase"/>
    <property type="match status" value="1"/>
</dbReference>
<dbReference type="Proteomes" id="UP000597341">
    <property type="component" value="Unassembled WGS sequence"/>
</dbReference>
<dbReference type="EMBL" id="BNAD01000018">
    <property type="protein sequence ID" value="GHE19137.1"/>
    <property type="molecule type" value="Genomic_DNA"/>
</dbReference>
<protein>
    <submittedName>
        <fullName evidence="5">1-acyl-sn-glycerol-3-phosphate acyltransferase</fullName>
    </submittedName>
</protein>
<evidence type="ECO:0000256" key="1">
    <source>
        <dbReference type="ARBA" id="ARBA00022679"/>
    </source>
</evidence>
<dbReference type="PANTHER" id="PTHR10434">
    <property type="entry name" value="1-ACYL-SN-GLYCEROL-3-PHOSPHATE ACYLTRANSFERASE"/>
    <property type="match status" value="1"/>
</dbReference>
<accession>A0ABQ3HNA2</accession>
<keyword evidence="2 5" id="KW-0012">Acyltransferase</keyword>
<dbReference type="SMART" id="SM00563">
    <property type="entry name" value="PlsC"/>
    <property type="match status" value="1"/>
</dbReference>
<dbReference type="SUPFAM" id="SSF69593">
    <property type="entry name" value="Glycerol-3-phosphate (1)-acyltransferase"/>
    <property type="match status" value="1"/>
</dbReference>
<dbReference type="PANTHER" id="PTHR10434:SF11">
    <property type="entry name" value="1-ACYL-SN-GLYCEROL-3-PHOSPHATE ACYLTRANSFERASE"/>
    <property type="match status" value="1"/>
</dbReference>
<keyword evidence="1" id="KW-0808">Transferase</keyword>
<name>A0ABQ3HNA2_9ACTN</name>